<evidence type="ECO:0000256" key="1">
    <source>
        <dbReference type="SAM" id="Phobius"/>
    </source>
</evidence>
<organism evidence="3 4">
    <name type="scientific">Actinorhabdospora filicis</name>
    <dbReference type="NCBI Taxonomy" id="1785913"/>
    <lineage>
        <taxon>Bacteria</taxon>
        <taxon>Bacillati</taxon>
        <taxon>Actinomycetota</taxon>
        <taxon>Actinomycetes</taxon>
        <taxon>Micromonosporales</taxon>
        <taxon>Micromonosporaceae</taxon>
        <taxon>Actinorhabdospora</taxon>
    </lineage>
</organism>
<protein>
    <recommendedName>
        <fullName evidence="2">Low molecular weight protein antigen 6 PH domain-containing protein</fullName>
    </recommendedName>
</protein>
<gene>
    <name evidence="3" type="ORF">Afil01_46290</name>
</gene>
<dbReference type="AlphaFoldDB" id="A0A9W6W4Z8"/>
<dbReference type="Pfam" id="PF10756">
    <property type="entry name" value="bPH_6"/>
    <property type="match status" value="1"/>
</dbReference>
<keyword evidence="1" id="KW-0472">Membrane</keyword>
<reference evidence="3" key="1">
    <citation type="submission" date="2023-03" db="EMBL/GenBank/DDBJ databases">
        <title>Actinorhabdospora filicis NBRC 111898.</title>
        <authorList>
            <person name="Ichikawa N."/>
            <person name="Sato H."/>
            <person name="Tonouchi N."/>
        </authorList>
    </citation>
    <scope>NUCLEOTIDE SEQUENCE</scope>
    <source>
        <strain evidence="3">NBRC 111898</strain>
    </source>
</reference>
<dbReference type="EMBL" id="BSTX01000003">
    <property type="protein sequence ID" value="GLZ79822.1"/>
    <property type="molecule type" value="Genomic_DNA"/>
</dbReference>
<feature type="domain" description="Low molecular weight protein antigen 6 PH" evidence="2">
    <location>
        <begin position="56"/>
        <end position="123"/>
    </location>
</feature>
<evidence type="ECO:0000313" key="3">
    <source>
        <dbReference type="EMBL" id="GLZ79822.1"/>
    </source>
</evidence>
<proteinExistence type="predicted"/>
<name>A0A9W6W4Z8_9ACTN</name>
<keyword evidence="1" id="KW-0812">Transmembrane</keyword>
<evidence type="ECO:0000313" key="4">
    <source>
        <dbReference type="Proteomes" id="UP001165079"/>
    </source>
</evidence>
<comment type="caution">
    <text evidence="3">The sequence shown here is derived from an EMBL/GenBank/DDBJ whole genome shotgun (WGS) entry which is preliminary data.</text>
</comment>
<dbReference type="InterPro" id="IPR019692">
    <property type="entry name" value="CFP-6_PH"/>
</dbReference>
<dbReference type="Proteomes" id="UP001165079">
    <property type="component" value="Unassembled WGS sequence"/>
</dbReference>
<accession>A0A9W6W4Z8</accession>
<keyword evidence="4" id="KW-1185">Reference proteome</keyword>
<evidence type="ECO:0000259" key="2">
    <source>
        <dbReference type="Pfam" id="PF10756"/>
    </source>
</evidence>
<keyword evidence="1" id="KW-1133">Transmembrane helix</keyword>
<dbReference type="RefSeq" id="WP_285664965.1">
    <property type="nucleotide sequence ID" value="NZ_BSTX01000003.1"/>
</dbReference>
<feature type="transmembrane region" description="Helical" evidence="1">
    <location>
        <begin position="12"/>
        <end position="31"/>
    </location>
</feature>
<sequence length="138" mass="14631">MTVISVAKAGIRFRHSGGMWIAAVLFFISGLPLAMSSWYLAPILLVPVGAAVWAWRSGVDASSNGLRVRGLVGSRRVTWEQVEGFGAGRRDTFAVLRDGTRLPLPAVRRADLPRLIAAGGTELVLAETGDDAGETAAE</sequence>